<proteinExistence type="predicted"/>
<evidence type="ECO:0000313" key="5">
    <source>
        <dbReference type="Proteomes" id="UP001152797"/>
    </source>
</evidence>
<dbReference type="Proteomes" id="UP001152797">
    <property type="component" value="Unassembled WGS sequence"/>
</dbReference>
<dbReference type="OrthoDB" id="4062651at2759"/>
<dbReference type="EMBL" id="CAMXCT010000556">
    <property type="protein sequence ID" value="CAI3980360.1"/>
    <property type="molecule type" value="Genomic_DNA"/>
</dbReference>
<dbReference type="SMART" id="SM00248">
    <property type="entry name" value="ANK"/>
    <property type="match status" value="3"/>
</dbReference>
<feature type="repeat" description="ANK" evidence="1">
    <location>
        <begin position="64"/>
        <end position="99"/>
    </location>
</feature>
<evidence type="ECO:0000256" key="2">
    <source>
        <dbReference type="SAM" id="MobiDB-lite"/>
    </source>
</evidence>
<keyword evidence="1" id="KW-0040">ANK repeat</keyword>
<dbReference type="PANTHER" id="PTHR24147">
    <property type="entry name" value="ANKYRIN REPEAT DOMAIN 36-RELATED"/>
    <property type="match status" value="1"/>
</dbReference>
<name>A0A9P1FN16_9DINO</name>
<reference evidence="3" key="1">
    <citation type="submission" date="2022-10" db="EMBL/GenBank/DDBJ databases">
        <authorList>
            <person name="Chen Y."/>
            <person name="Dougan E. K."/>
            <person name="Chan C."/>
            <person name="Rhodes N."/>
            <person name="Thang M."/>
        </authorList>
    </citation>
    <scope>NUCLEOTIDE SEQUENCE</scope>
</reference>
<sequence>APFESKELHEPLEPLEPQSDSVLDSVHSVLKDFNPQLFAACARGDPVNTKKLLTKADVNSKDYGGRTPLHLACGCKSAGAKEVVQLLLKNGADANAVDNLGMTPMDVAVKIQNPSIRNLLEESGVELQAALEQKARESSWLLKSSDFKLRKEIGNTLKSVVHLADWNGTAVVVKFIKMQHRVVMKRLKSPTASICRSPAMNWRRWMVPQRWCRPNQIQRFSMLIMLARRNCYMRSNCCPPFVILTWSFSWVLVWNPICLPCLSPSTCPKVMLSATCTT</sequence>
<dbReference type="Gene3D" id="1.25.40.20">
    <property type="entry name" value="Ankyrin repeat-containing domain"/>
    <property type="match status" value="1"/>
</dbReference>
<dbReference type="SUPFAM" id="SSF48403">
    <property type="entry name" value="Ankyrin repeat"/>
    <property type="match status" value="1"/>
</dbReference>
<keyword evidence="5" id="KW-1185">Reference proteome</keyword>
<dbReference type="PROSITE" id="PS50088">
    <property type="entry name" value="ANK_REPEAT"/>
    <property type="match status" value="1"/>
</dbReference>
<protein>
    <recommendedName>
        <fullName evidence="6">ANK_REP_REGION domain-containing protein</fullName>
    </recommendedName>
</protein>
<feature type="non-terminal residue" evidence="3">
    <location>
        <position position="1"/>
    </location>
</feature>
<reference evidence="4" key="2">
    <citation type="submission" date="2024-04" db="EMBL/GenBank/DDBJ databases">
        <authorList>
            <person name="Chen Y."/>
            <person name="Shah S."/>
            <person name="Dougan E. K."/>
            <person name="Thang M."/>
            <person name="Chan C."/>
        </authorList>
    </citation>
    <scope>NUCLEOTIDE SEQUENCE [LARGE SCALE GENOMIC DNA]</scope>
</reference>
<accession>A0A9P1FN16</accession>
<feature type="compositionally biased region" description="Basic and acidic residues" evidence="2">
    <location>
        <begin position="1"/>
        <end position="12"/>
    </location>
</feature>
<dbReference type="InterPro" id="IPR002110">
    <property type="entry name" value="Ankyrin_rpt"/>
</dbReference>
<dbReference type="InterPro" id="IPR050657">
    <property type="entry name" value="Ankyrin_repeat_domain"/>
</dbReference>
<dbReference type="InterPro" id="IPR036770">
    <property type="entry name" value="Ankyrin_rpt-contain_sf"/>
</dbReference>
<comment type="caution">
    <text evidence="3">The sequence shown here is derived from an EMBL/GenBank/DDBJ whole genome shotgun (WGS) entry which is preliminary data.</text>
</comment>
<dbReference type="PROSITE" id="PS50297">
    <property type="entry name" value="ANK_REP_REGION"/>
    <property type="match status" value="1"/>
</dbReference>
<dbReference type="PANTHER" id="PTHR24147:SF53">
    <property type="entry name" value="ANKYRIN REPEAT DOMAIN 26"/>
    <property type="match status" value="1"/>
</dbReference>
<dbReference type="AlphaFoldDB" id="A0A9P1FN16"/>
<dbReference type="EMBL" id="CAMXCT030000556">
    <property type="protein sequence ID" value="CAL4767672.1"/>
    <property type="molecule type" value="Genomic_DNA"/>
</dbReference>
<evidence type="ECO:0000313" key="4">
    <source>
        <dbReference type="EMBL" id="CAL1133735.1"/>
    </source>
</evidence>
<feature type="region of interest" description="Disordered" evidence="2">
    <location>
        <begin position="1"/>
        <end position="20"/>
    </location>
</feature>
<dbReference type="EMBL" id="CAMXCT020000556">
    <property type="protein sequence ID" value="CAL1133735.1"/>
    <property type="molecule type" value="Genomic_DNA"/>
</dbReference>
<evidence type="ECO:0008006" key="6">
    <source>
        <dbReference type="Google" id="ProtNLM"/>
    </source>
</evidence>
<dbReference type="PRINTS" id="PR01415">
    <property type="entry name" value="ANKYRIN"/>
</dbReference>
<dbReference type="Pfam" id="PF12796">
    <property type="entry name" value="Ank_2"/>
    <property type="match status" value="1"/>
</dbReference>
<organism evidence="3">
    <name type="scientific">Cladocopium goreaui</name>
    <dbReference type="NCBI Taxonomy" id="2562237"/>
    <lineage>
        <taxon>Eukaryota</taxon>
        <taxon>Sar</taxon>
        <taxon>Alveolata</taxon>
        <taxon>Dinophyceae</taxon>
        <taxon>Suessiales</taxon>
        <taxon>Symbiodiniaceae</taxon>
        <taxon>Cladocopium</taxon>
    </lineage>
</organism>
<evidence type="ECO:0000313" key="3">
    <source>
        <dbReference type="EMBL" id="CAI3980360.1"/>
    </source>
</evidence>
<gene>
    <name evidence="3" type="ORF">C1SCF055_LOCUS8240</name>
</gene>
<evidence type="ECO:0000256" key="1">
    <source>
        <dbReference type="PROSITE-ProRule" id="PRU00023"/>
    </source>
</evidence>